<accession>A0A0G1FCC5</accession>
<evidence type="ECO:0000313" key="3">
    <source>
        <dbReference type="Proteomes" id="UP000034751"/>
    </source>
</evidence>
<organism evidence="2 3">
    <name type="scientific">Candidatus Nomurabacteria bacterium GW2011_GWB1_43_7</name>
    <dbReference type="NCBI Taxonomy" id="1618747"/>
    <lineage>
        <taxon>Bacteria</taxon>
        <taxon>Candidatus Nomuraibacteriota</taxon>
    </lineage>
</organism>
<dbReference type="STRING" id="1618747.UW02_C0002G0008"/>
<evidence type="ECO:0000256" key="1">
    <source>
        <dbReference type="SAM" id="Phobius"/>
    </source>
</evidence>
<sequence length="96" mass="10922">MALTAQQDIPNKPEVKEPWTFRRLFPFAGAVSAITKVFVNPLDILLGFIILVIGLVELFGRHVSWGFYILAILILVSALFERHVNLFLDTKPEEKQ</sequence>
<comment type="caution">
    <text evidence="2">The sequence shown here is derived from an EMBL/GenBank/DDBJ whole genome shotgun (WGS) entry which is preliminary data.</text>
</comment>
<evidence type="ECO:0000313" key="2">
    <source>
        <dbReference type="EMBL" id="KKT20016.1"/>
    </source>
</evidence>
<proteinExistence type="predicted"/>
<keyword evidence="1" id="KW-0812">Transmembrane</keyword>
<feature type="transmembrane region" description="Helical" evidence="1">
    <location>
        <begin position="62"/>
        <end position="80"/>
    </location>
</feature>
<gene>
    <name evidence="2" type="ORF">UW02_C0002G0008</name>
</gene>
<protein>
    <submittedName>
        <fullName evidence="2">Uncharacterized protein</fullName>
    </submittedName>
</protein>
<dbReference type="EMBL" id="LCGS01000002">
    <property type="protein sequence ID" value="KKT20016.1"/>
    <property type="molecule type" value="Genomic_DNA"/>
</dbReference>
<dbReference type="AlphaFoldDB" id="A0A0G1FCC5"/>
<reference evidence="2 3" key="1">
    <citation type="journal article" date="2015" name="Nature">
        <title>rRNA introns, odd ribosomes, and small enigmatic genomes across a large radiation of phyla.</title>
        <authorList>
            <person name="Brown C.T."/>
            <person name="Hug L.A."/>
            <person name="Thomas B.C."/>
            <person name="Sharon I."/>
            <person name="Castelle C.J."/>
            <person name="Singh A."/>
            <person name="Wilkins M.J."/>
            <person name="Williams K.H."/>
            <person name="Banfield J.F."/>
        </authorList>
    </citation>
    <scope>NUCLEOTIDE SEQUENCE [LARGE SCALE GENOMIC DNA]</scope>
</reference>
<name>A0A0G1FCC5_9BACT</name>
<dbReference type="Proteomes" id="UP000034751">
    <property type="component" value="Unassembled WGS sequence"/>
</dbReference>
<keyword evidence="1" id="KW-0472">Membrane</keyword>
<keyword evidence="1" id="KW-1133">Transmembrane helix</keyword>
<feature type="transmembrane region" description="Helical" evidence="1">
    <location>
        <begin position="37"/>
        <end position="56"/>
    </location>
</feature>